<feature type="repeat" description="LDL-receptor class B" evidence="12">
    <location>
        <begin position="119"/>
        <end position="161"/>
    </location>
</feature>
<dbReference type="Proteomes" id="UP000079169">
    <property type="component" value="Unplaced"/>
</dbReference>
<keyword evidence="6" id="KW-0677">Repeat</keyword>
<dbReference type="Pfam" id="PF24468">
    <property type="entry name" value="EGF_LRP2"/>
    <property type="match status" value="1"/>
</dbReference>
<organism evidence="14 15">
    <name type="scientific">Diaphorina citri</name>
    <name type="common">Asian citrus psyllid</name>
    <dbReference type="NCBI Taxonomy" id="121845"/>
    <lineage>
        <taxon>Eukaryota</taxon>
        <taxon>Metazoa</taxon>
        <taxon>Ecdysozoa</taxon>
        <taxon>Arthropoda</taxon>
        <taxon>Hexapoda</taxon>
        <taxon>Insecta</taxon>
        <taxon>Pterygota</taxon>
        <taxon>Neoptera</taxon>
        <taxon>Paraneoptera</taxon>
        <taxon>Hemiptera</taxon>
        <taxon>Sternorrhyncha</taxon>
        <taxon>Psylloidea</taxon>
        <taxon>Psyllidae</taxon>
        <taxon>Diaphorininae</taxon>
        <taxon>Diaphorina</taxon>
    </lineage>
</organism>
<dbReference type="PANTHER" id="PTHR46513:SF13">
    <property type="entry name" value="EGF-LIKE DOMAIN-CONTAINING PROTEIN"/>
    <property type="match status" value="1"/>
</dbReference>
<comment type="subcellular location">
    <subcellularLocation>
        <location evidence="1">Endomembrane system</location>
    </subcellularLocation>
    <subcellularLocation>
        <location evidence="2">Membrane</location>
        <topology evidence="2">Single-pass type I membrane protein</topology>
    </subcellularLocation>
</comment>
<dbReference type="SUPFAM" id="SSF57424">
    <property type="entry name" value="LDL receptor-like module"/>
    <property type="match status" value="1"/>
</dbReference>
<evidence type="ECO:0000256" key="5">
    <source>
        <dbReference type="ARBA" id="ARBA00022729"/>
    </source>
</evidence>
<evidence type="ECO:0000259" key="13">
    <source>
        <dbReference type="Pfam" id="PF24468"/>
    </source>
</evidence>
<dbReference type="GeneID" id="103507406"/>
<dbReference type="KEGG" id="dci:103507406"/>
<dbReference type="Pfam" id="PF00057">
    <property type="entry name" value="Ldl_recept_a"/>
    <property type="match status" value="1"/>
</dbReference>
<comment type="caution">
    <text evidence="11">Lacks conserved residue(s) required for the propagation of feature annotation.</text>
</comment>
<dbReference type="SUPFAM" id="SSF63825">
    <property type="entry name" value="YWTD domain"/>
    <property type="match status" value="1"/>
</dbReference>
<evidence type="ECO:0000256" key="9">
    <source>
        <dbReference type="ARBA" id="ARBA00023170"/>
    </source>
</evidence>
<dbReference type="PROSITE" id="PS51120">
    <property type="entry name" value="LDLRB"/>
    <property type="match status" value="3"/>
</dbReference>
<dbReference type="PROSITE" id="PS01209">
    <property type="entry name" value="LDLRA_1"/>
    <property type="match status" value="1"/>
</dbReference>
<evidence type="ECO:0000256" key="12">
    <source>
        <dbReference type="PROSITE-ProRule" id="PRU00461"/>
    </source>
</evidence>
<dbReference type="InterPro" id="IPR011042">
    <property type="entry name" value="6-blade_b-propeller_TolB-like"/>
</dbReference>
<dbReference type="SMART" id="SM00192">
    <property type="entry name" value="LDLa"/>
    <property type="match status" value="1"/>
</dbReference>
<feature type="domain" description="LRP2 EGF-like" evidence="13">
    <location>
        <begin position="301"/>
        <end position="340"/>
    </location>
</feature>
<dbReference type="GO" id="GO:0016020">
    <property type="term" value="C:membrane"/>
    <property type="evidence" value="ECO:0007669"/>
    <property type="project" value="UniProtKB-SubCell"/>
</dbReference>
<dbReference type="SUPFAM" id="SSF101898">
    <property type="entry name" value="NHL repeat"/>
    <property type="match status" value="1"/>
</dbReference>
<evidence type="ECO:0000256" key="3">
    <source>
        <dbReference type="ARBA" id="ARBA00022536"/>
    </source>
</evidence>
<dbReference type="RefSeq" id="XP_017298797.1">
    <property type="nucleotide sequence ID" value="XM_017443308.1"/>
</dbReference>
<feature type="repeat" description="LDL-receptor class B" evidence="12">
    <location>
        <begin position="523"/>
        <end position="565"/>
    </location>
</feature>
<dbReference type="InterPro" id="IPR002172">
    <property type="entry name" value="LDrepeatLR_classA_rpt"/>
</dbReference>
<dbReference type="CDD" id="cd00112">
    <property type="entry name" value="LDLa"/>
    <property type="match status" value="1"/>
</dbReference>
<dbReference type="Gene3D" id="4.10.400.10">
    <property type="entry name" value="Low-density Lipoprotein Receptor"/>
    <property type="match status" value="1"/>
</dbReference>
<dbReference type="GO" id="GO:0006897">
    <property type="term" value="P:endocytosis"/>
    <property type="evidence" value="ECO:0007669"/>
    <property type="project" value="UniProtKB-KW"/>
</dbReference>
<keyword evidence="10" id="KW-0325">Glycoprotein</keyword>
<evidence type="ECO:0000313" key="14">
    <source>
        <dbReference type="Proteomes" id="UP000079169"/>
    </source>
</evidence>
<dbReference type="AlphaFoldDB" id="A0A1S4E9G6"/>
<feature type="disulfide bond" evidence="11">
    <location>
        <begin position="664"/>
        <end position="682"/>
    </location>
</feature>
<evidence type="ECO:0000256" key="6">
    <source>
        <dbReference type="ARBA" id="ARBA00022737"/>
    </source>
</evidence>
<evidence type="ECO:0000256" key="7">
    <source>
        <dbReference type="ARBA" id="ARBA00023136"/>
    </source>
</evidence>
<evidence type="ECO:0000256" key="11">
    <source>
        <dbReference type="PROSITE-ProRule" id="PRU00124"/>
    </source>
</evidence>
<dbReference type="InterPro" id="IPR023415">
    <property type="entry name" value="LDLR_class-A_CS"/>
</dbReference>
<dbReference type="InterPro" id="IPR056588">
    <property type="entry name" value="EGF_LRP2"/>
</dbReference>
<dbReference type="PaxDb" id="121845-A0A1S4E9G6"/>
<dbReference type="PROSITE" id="PS50068">
    <property type="entry name" value="LDLRA_2"/>
    <property type="match status" value="1"/>
</dbReference>
<dbReference type="SMART" id="SM00135">
    <property type="entry name" value="LY"/>
    <property type="match status" value="11"/>
</dbReference>
<evidence type="ECO:0000256" key="1">
    <source>
        <dbReference type="ARBA" id="ARBA00004308"/>
    </source>
</evidence>
<keyword evidence="8 11" id="KW-1015">Disulfide bond</keyword>
<dbReference type="SUPFAM" id="SSF57196">
    <property type="entry name" value="EGF/Laminin"/>
    <property type="match status" value="1"/>
</dbReference>
<feature type="repeat" description="LDL-receptor class B" evidence="12">
    <location>
        <begin position="478"/>
        <end position="522"/>
    </location>
</feature>
<dbReference type="InterPro" id="IPR050778">
    <property type="entry name" value="Cueball_EGF_LRP_Nidogen"/>
</dbReference>
<keyword evidence="5" id="KW-0732">Signal</keyword>
<evidence type="ECO:0000256" key="4">
    <source>
        <dbReference type="ARBA" id="ARBA00022583"/>
    </source>
</evidence>
<name>A0A1S4E9G6_DIACI</name>
<gene>
    <name evidence="15" type="primary">LOC103507406</name>
</gene>
<proteinExistence type="predicted"/>
<dbReference type="Gene3D" id="2.120.10.30">
    <property type="entry name" value="TolB, C-terminal domain"/>
    <property type="match status" value="3"/>
</dbReference>
<keyword evidence="9" id="KW-0675">Receptor</keyword>
<keyword evidence="7" id="KW-0472">Membrane</keyword>
<reference evidence="15" key="1">
    <citation type="submission" date="2025-08" db="UniProtKB">
        <authorList>
            <consortium name="RefSeq"/>
        </authorList>
    </citation>
    <scope>IDENTIFICATION</scope>
</reference>
<dbReference type="Pfam" id="PF00058">
    <property type="entry name" value="Ldl_recept_b"/>
    <property type="match status" value="2"/>
</dbReference>
<sequence length="716" mass="80416">MQIRISHPSGLAIDWIAQNMFIAVSSPTQSKIVVCNLEGEYQTTILSNESNDTSTLSKISSIAVWPVKGKMFWSNVTKQVVTIEMAFMDGTKRETVVSQKKYPAVTACNLHIAVDWIAQNIYWSDPKENVIEVARLTGQYRYVLISGGVDQPSALAVDPESGYLFWSESGKIPLIARAGLDGKKQTILAQEIIMPIKDITLDRKNKRVYWCYSVGSNVLESMDYSGGSKMQLKLSSSIKNAVALNVFENNIYWADTNLSKGNIHIISLSNLSDVSTISMKPYGDSYLKDIKIYSKDAQTGTNPCGVNNGGCAELCLYNGVSAVCACAHGVVAQDGKSCSEYDAFIMYSRVNRIDSIHMTDKSDLNSPFESIRNSTMMKNIIELSYDYKRKTLFYSDIQKGTINSVFFNGSNHRVLLERQGSVEGLAYEYVHNYLYWTCNNDATINKIDLDSPKAQRIVVVRLGQHDKPRGIDIDSCDSRIYWTNWNSHLPSIQRAFFSGFGTESIITTDITMPNALALDHQAEKLFWGDARLDKIERCDYDGTNRIVLSKISPLHPFDMAVYGEFIFWTDWVIHAVLRANKYTGEEVYTLRKNIRRPMGIVAISDNLDACAKTPCRHLNGNCDDICKLDETGQVVCSCFTGKVLMEDNRSCTINTVCSEHDFKCSDGMCIPFNQTCDRVYNCHDKSDEGILYCAMRDCRPGYFKCDNNKCILSSHT</sequence>
<dbReference type="GO" id="GO:0012505">
    <property type="term" value="C:endomembrane system"/>
    <property type="evidence" value="ECO:0007669"/>
    <property type="project" value="UniProtKB-SubCell"/>
</dbReference>
<keyword evidence="4" id="KW-0254">Endocytosis</keyword>
<evidence type="ECO:0000256" key="2">
    <source>
        <dbReference type="ARBA" id="ARBA00004479"/>
    </source>
</evidence>
<evidence type="ECO:0000256" key="8">
    <source>
        <dbReference type="ARBA" id="ARBA00023157"/>
    </source>
</evidence>
<dbReference type="STRING" id="121845.A0A1S4E9G6"/>
<feature type="disulfide bond" evidence="11">
    <location>
        <begin position="657"/>
        <end position="669"/>
    </location>
</feature>
<accession>A0A1S4E9G6</accession>
<protein>
    <submittedName>
        <fullName evidence="15">Low-density lipoprotein receptor-related protein 1-like</fullName>
    </submittedName>
</protein>
<keyword evidence="3" id="KW-0245">EGF-like domain</keyword>
<keyword evidence="14" id="KW-1185">Reference proteome</keyword>
<dbReference type="PANTHER" id="PTHR46513">
    <property type="entry name" value="VITELLOGENIN RECEPTOR-LIKE PROTEIN-RELATED-RELATED"/>
    <property type="match status" value="1"/>
</dbReference>
<dbReference type="OMA" id="DICKCAH"/>
<evidence type="ECO:0000313" key="15">
    <source>
        <dbReference type="RefSeq" id="XP_017298797.1"/>
    </source>
</evidence>
<dbReference type="FunFam" id="2.120.10.30:FF:000241">
    <property type="entry name" value="Low-density lipoprotein receptor-related protein 6"/>
    <property type="match status" value="2"/>
</dbReference>
<dbReference type="InterPro" id="IPR000033">
    <property type="entry name" value="LDLR_classB_rpt"/>
</dbReference>
<evidence type="ECO:0000256" key="10">
    <source>
        <dbReference type="ARBA" id="ARBA00023180"/>
    </source>
</evidence>
<dbReference type="InterPro" id="IPR036055">
    <property type="entry name" value="LDL_receptor-like_sf"/>
</dbReference>